<accession>A0AAX4P4V1</accession>
<dbReference type="GO" id="GO:0019005">
    <property type="term" value="C:SCF ubiquitin ligase complex"/>
    <property type="evidence" value="ECO:0007669"/>
    <property type="project" value="TreeGrafter"/>
</dbReference>
<reference evidence="4 5" key="1">
    <citation type="submission" date="2024-03" db="EMBL/GenBank/DDBJ databases">
        <title>Complete genome sequence of the green alga Chloropicon roscoffensis RCC1871.</title>
        <authorList>
            <person name="Lemieux C."/>
            <person name="Pombert J.-F."/>
            <person name="Otis C."/>
            <person name="Turmel M."/>
        </authorList>
    </citation>
    <scope>NUCLEOTIDE SEQUENCE [LARGE SCALE GENOMIC DNA]</scope>
    <source>
        <strain evidence="4 5">RCC1871</strain>
    </source>
</reference>
<dbReference type="InterPro" id="IPR036047">
    <property type="entry name" value="F-box-like_dom_sf"/>
</dbReference>
<keyword evidence="5" id="KW-1185">Reference proteome</keyword>
<evidence type="ECO:0000256" key="1">
    <source>
        <dbReference type="ARBA" id="ARBA00004430"/>
    </source>
</evidence>
<gene>
    <name evidence="4" type="ORF">HKI87_03g21990</name>
</gene>
<feature type="domain" description="F-box/LRR-repeat protein 15-like leucin rich repeat" evidence="3">
    <location>
        <begin position="229"/>
        <end position="312"/>
    </location>
</feature>
<evidence type="ECO:0000259" key="2">
    <source>
        <dbReference type="Pfam" id="PF12937"/>
    </source>
</evidence>
<dbReference type="Pfam" id="PF12937">
    <property type="entry name" value="F-box-like"/>
    <property type="match status" value="1"/>
</dbReference>
<dbReference type="Proteomes" id="UP001472866">
    <property type="component" value="Chromosome 03"/>
</dbReference>
<name>A0AAX4P4V1_9CHLO</name>
<dbReference type="InterPro" id="IPR006553">
    <property type="entry name" value="Leu-rich_rpt_Cys-con_subtyp"/>
</dbReference>
<dbReference type="SMART" id="SM00367">
    <property type="entry name" value="LRR_CC"/>
    <property type="match status" value="6"/>
</dbReference>
<feature type="domain" description="F-box" evidence="2">
    <location>
        <begin position="11"/>
        <end position="52"/>
    </location>
</feature>
<dbReference type="PANTHER" id="PTHR13318">
    <property type="entry name" value="PARTNER OF PAIRED, ISOFORM B-RELATED"/>
    <property type="match status" value="1"/>
</dbReference>
<dbReference type="Pfam" id="PF25372">
    <property type="entry name" value="DUF7885"/>
    <property type="match status" value="2"/>
</dbReference>
<dbReference type="EMBL" id="CP151503">
    <property type="protein sequence ID" value="WZN60665.1"/>
    <property type="molecule type" value="Genomic_DNA"/>
</dbReference>
<protein>
    <submittedName>
        <fullName evidence="4">F-box domain-containing protein</fullName>
    </submittedName>
</protein>
<dbReference type="InterPro" id="IPR032675">
    <property type="entry name" value="LRR_dom_sf"/>
</dbReference>
<feature type="domain" description="F-box/LRR-repeat protein 15-like leucin rich repeat" evidence="3">
    <location>
        <begin position="97"/>
        <end position="225"/>
    </location>
</feature>
<organism evidence="4 5">
    <name type="scientific">Chloropicon roscoffensis</name>
    <dbReference type="NCBI Taxonomy" id="1461544"/>
    <lineage>
        <taxon>Eukaryota</taxon>
        <taxon>Viridiplantae</taxon>
        <taxon>Chlorophyta</taxon>
        <taxon>Chloropicophyceae</taxon>
        <taxon>Chloropicales</taxon>
        <taxon>Chloropicaceae</taxon>
        <taxon>Chloropicon</taxon>
    </lineage>
</organism>
<dbReference type="GO" id="GO:0005930">
    <property type="term" value="C:axoneme"/>
    <property type="evidence" value="ECO:0007669"/>
    <property type="project" value="UniProtKB-SubCell"/>
</dbReference>
<dbReference type="Gene3D" id="3.80.10.10">
    <property type="entry name" value="Ribonuclease Inhibitor"/>
    <property type="match status" value="2"/>
</dbReference>
<evidence type="ECO:0000313" key="4">
    <source>
        <dbReference type="EMBL" id="WZN60665.1"/>
    </source>
</evidence>
<dbReference type="SUPFAM" id="SSF52047">
    <property type="entry name" value="RNI-like"/>
    <property type="match status" value="1"/>
</dbReference>
<evidence type="ECO:0000313" key="5">
    <source>
        <dbReference type="Proteomes" id="UP001472866"/>
    </source>
</evidence>
<comment type="subcellular location">
    <subcellularLocation>
        <location evidence="1">Cytoplasm</location>
        <location evidence="1">Cytoskeleton</location>
        <location evidence="1">Cilium axoneme</location>
    </subcellularLocation>
</comment>
<sequence>MASTFFFDNRELVIKVLERLDDSKEKARLALVSSTFRDAVSHPSTWRTLDLRLCRNDNIDRLVDGVLASKILAGAVEDLNLEFVSSVMDAHVEPLLKHFRNLRRINLNGCQKVSNASLQSIAASAKGVKEVEVYWNLKVGDDGLKALTALGDLVLLNLSGCKAITDKGLRCVGEAFKSLESLDITRCVKLSDDGLLHVTRNCQSLRRLNVYAVSVFTDRSLETIGGLCNLTFLDLCGAHHLTDRGLEGVSRCRALTYLNLTWCVKVTDAGVEAIGTGCRDLELLSLHGILGVTDKSVELLATNCKKLKYFDVNGCGYVNQKSKDHLFSIFPALRSTVIHT</sequence>
<dbReference type="GO" id="GO:0031146">
    <property type="term" value="P:SCF-dependent proteasomal ubiquitin-dependent protein catabolic process"/>
    <property type="evidence" value="ECO:0007669"/>
    <property type="project" value="TreeGrafter"/>
</dbReference>
<dbReference type="SUPFAM" id="SSF81383">
    <property type="entry name" value="F-box domain"/>
    <property type="match status" value="1"/>
</dbReference>
<dbReference type="InterPro" id="IPR001810">
    <property type="entry name" value="F-box_dom"/>
</dbReference>
<dbReference type="PANTHER" id="PTHR13318:SF95">
    <property type="entry name" value="F-BOX PROTEIN YLR352W"/>
    <property type="match status" value="1"/>
</dbReference>
<evidence type="ECO:0000259" key="3">
    <source>
        <dbReference type="Pfam" id="PF25372"/>
    </source>
</evidence>
<dbReference type="InterPro" id="IPR057207">
    <property type="entry name" value="FBXL15_LRR"/>
</dbReference>
<dbReference type="AlphaFoldDB" id="A0AAX4P4V1"/>
<proteinExistence type="predicted"/>